<protein>
    <submittedName>
        <fullName evidence="1">Uncharacterized protein</fullName>
    </submittedName>
</protein>
<name>A0ACB8RZK6_9AGAM</name>
<reference evidence="1" key="1">
    <citation type="submission" date="2021-02" db="EMBL/GenBank/DDBJ databases">
        <authorList>
            <consortium name="DOE Joint Genome Institute"/>
            <person name="Ahrendt S."/>
            <person name="Looney B.P."/>
            <person name="Miyauchi S."/>
            <person name="Morin E."/>
            <person name="Drula E."/>
            <person name="Courty P.E."/>
            <person name="Chicoki N."/>
            <person name="Fauchery L."/>
            <person name="Kohler A."/>
            <person name="Kuo A."/>
            <person name="Labutti K."/>
            <person name="Pangilinan J."/>
            <person name="Lipzen A."/>
            <person name="Riley R."/>
            <person name="Andreopoulos W."/>
            <person name="He G."/>
            <person name="Johnson J."/>
            <person name="Barry K.W."/>
            <person name="Grigoriev I.V."/>
            <person name="Nagy L."/>
            <person name="Hibbett D."/>
            <person name="Henrissat B."/>
            <person name="Matheny P.B."/>
            <person name="Labbe J."/>
            <person name="Martin F."/>
        </authorList>
    </citation>
    <scope>NUCLEOTIDE SEQUENCE</scope>
    <source>
        <strain evidence="1">FP105234-sp</strain>
    </source>
</reference>
<gene>
    <name evidence="1" type="ORF">FA95DRAFT_861355</name>
</gene>
<sequence>MSSSRNSRRRDYGPTTVTSGHGSGGWSRGSSLHPEDTPPRTTTYEQPGLRTSTYDQPAYTETPFQAERVHSYVPGRMEHTLSGRAPQVGLVDPTPQEAYGGRSYTTPPGQWPSDRSHRRESSPADPLDPTATSRADWTRASAASQYAGTQSPNTGLQRMYNGVDATILLNRLPYPPRPEETSSRELIEAHTVGLVHMEEDPMTDVRLRLVSLGFPIAMRRENVFNARAAHSAHSTTSIVDVRFVRLAGLLQQMTPLRIIDRVEIREVGTGRPYRVYGRVSVPFNAGRWAFDVLCWVVDLSSPVEILLGNDWLNRYKAKISLGLEGMKIDDARAPSGPSEGVSDHYEEAFP</sequence>
<accession>A0ACB8RZK6</accession>
<evidence type="ECO:0000313" key="1">
    <source>
        <dbReference type="EMBL" id="KAI0049535.1"/>
    </source>
</evidence>
<keyword evidence="2" id="KW-1185">Reference proteome</keyword>
<dbReference type="Proteomes" id="UP000814033">
    <property type="component" value="Unassembled WGS sequence"/>
</dbReference>
<organism evidence="1 2">
    <name type="scientific">Auriscalpium vulgare</name>
    <dbReference type="NCBI Taxonomy" id="40419"/>
    <lineage>
        <taxon>Eukaryota</taxon>
        <taxon>Fungi</taxon>
        <taxon>Dikarya</taxon>
        <taxon>Basidiomycota</taxon>
        <taxon>Agaricomycotina</taxon>
        <taxon>Agaricomycetes</taxon>
        <taxon>Russulales</taxon>
        <taxon>Auriscalpiaceae</taxon>
        <taxon>Auriscalpium</taxon>
    </lineage>
</organism>
<reference evidence="1" key="2">
    <citation type="journal article" date="2022" name="New Phytol.">
        <title>Evolutionary transition to the ectomycorrhizal habit in the genomes of a hyperdiverse lineage of mushroom-forming fungi.</title>
        <authorList>
            <person name="Looney B."/>
            <person name="Miyauchi S."/>
            <person name="Morin E."/>
            <person name="Drula E."/>
            <person name="Courty P.E."/>
            <person name="Kohler A."/>
            <person name="Kuo A."/>
            <person name="LaButti K."/>
            <person name="Pangilinan J."/>
            <person name="Lipzen A."/>
            <person name="Riley R."/>
            <person name="Andreopoulos W."/>
            <person name="He G."/>
            <person name="Johnson J."/>
            <person name="Nolan M."/>
            <person name="Tritt A."/>
            <person name="Barry K.W."/>
            <person name="Grigoriev I.V."/>
            <person name="Nagy L.G."/>
            <person name="Hibbett D."/>
            <person name="Henrissat B."/>
            <person name="Matheny P.B."/>
            <person name="Labbe J."/>
            <person name="Martin F.M."/>
        </authorList>
    </citation>
    <scope>NUCLEOTIDE SEQUENCE</scope>
    <source>
        <strain evidence="1">FP105234-sp</strain>
    </source>
</reference>
<comment type="caution">
    <text evidence="1">The sequence shown here is derived from an EMBL/GenBank/DDBJ whole genome shotgun (WGS) entry which is preliminary data.</text>
</comment>
<proteinExistence type="predicted"/>
<dbReference type="EMBL" id="MU275872">
    <property type="protein sequence ID" value="KAI0049535.1"/>
    <property type="molecule type" value="Genomic_DNA"/>
</dbReference>
<evidence type="ECO:0000313" key="2">
    <source>
        <dbReference type="Proteomes" id="UP000814033"/>
    </source>
</evidence>